<feature type="transmembrane region" description="Helical" evidence="1">
    <location>
        <begin position="188"/>
        <end position="212"/>
    </location>
</feature>
<evidence type="ECO:0000313" key="3">
    <source>
        <dbReference type="Proteomes" id="UP000027219"/>
    </source>
</evidence>
<keyword evidence="1" id="KW-0472">Membrane</keyword>
<feature type="transmembrane region" description="Helical" evidence="1">
    <location>
        <begin position="12"/>
        <end position="31"/>
    </location>
</feature>
<organism evidence="2 3">
    <name type="scientific">Vibrio fortis</name>
    <dbReference type="NCBI Taxonomy" id="212667"/>
    <lineage>
        <taxon>Bacteria</taxon>
        <taxon>Pseudomonadati</taxon>
        <taxon>Pseudomonadota</taxon>
        <taxon>Gammaproteobacteria</taxon>
        <taxon>Vibrionales</taxon>
        <taxon>Vibrionaceae</taxon>
        <taxon>Vibrio</taxon>
    </lineage>
</organism>
<gene>
    <name evidence="2" type="ORF">VFDL14_16430</name>
</gene>
<comment type="caution">
    <text evidence="2">The sequence shown here is derived from an EMBL/GenBank/DDBJ whole genome shotgun (WGS) entry which is preliminary data.</text>
</comment>
<proteinExistence type="predicted"/>
<dbReference type="EMBL" id="JFFR01000023">
    <property type="protein sequence ID" value="KDN28146.1"/>
    <property type="molecule type" value="Genomic_DNA"/>
</dbReference>
<protein>
    <submittedName>
        <fullName evidence="2">Uncharacterized protein</fullName>
    </submittedName>
</protein>
<feature type="transmembrane region" description="Helical" evidence="1">
    <location>
        <begin position="294"/>
        <end position="319"/>
    </location>
</feature>
<feature type="transmembrane region" description="Helical" evidence="1">
    <location>
        <begin position="422"/>
        <end position="444"/>
    </location>
</feature>
<evidence type="ECO:0000313" key="2">
    <source>
        <dbReference type="EMBL" id="KDN28146.1"/>
    </source>
</evidence>
<feature type="transmembrane region" description="Helical" evidence="1">
    <location>
        <begin position="101"/>
        <end position="124"/>
    </location>
</feature>
<evidence type="ECO:0000256" key="1">
    <source>
        <dbReference type="SAM" id="Phobius"/>
    </source>
</evidence>
<name>A0A066UL47_9VIBR</name>
<feature type="transmembrane region" description="Helical" evidence="1">
    <location>
        <begin position="261"/>
        <end position="279"/>
    </location>
</feature>
<dbReference type="AlphaFoldDB" id="A0A066UL47"/>
<reference evidence="2 3" key="1">
    <citation type="submission" date="2014-02" db="EMBL/GenBank/DDBJ databases">
        <title>Vibrio fortis Dalian14 Genome Sequencing.</title>
        <authorList>
            <person name="Wang Y."/>
            <person name="Song L."/>
            <person name="Liu G."/>
            <person name="Ding J."/>
        </authorList>
    </citation>
    <scope>NUCLEOTIDE SEQUENCE [LARGE SCALE GENOMIC DNA]</scope>
    <source>
        <strain evidence="2 3">Dalian14</strain>
    </source>
</reference>
<keyword evidence="1" id="KW-0812">Transmembrane</keyword>
<accession>A0A066UL47</accession>
<feature type="transmembrane region" description="Helical" evidence="1">
    <location>
        <begin position="232"/>
        <end position="249"/>
    </location>
</feature>
<keyword evidence="3" id="KW-1185">Reference proteome</keyword>
<dbReference type="Proteomes" id="UP000027219">
    <property type="component" value="Unassembled WGS sequence"/>
</dbReference>
<dbReference type="STRING" id="212667.VFDL14_16430"/>
<feature type="transmembrane region" description="Helical" evidence="1">
    <location>
        <begin position="374"/>
        <end position="392"/>
    </location>
</feature>
<keyword evidence="1" id="KW-1133">Transmembrane helix</keyword>
<sequence>MLAQENSIRQDVFVLIGFWLVGAVLIIVFNWETVNALELRDNDDYMRFAQFQHWMEDGDWYLVPMHNFNPQDGVLIHWSRLPDIMLSLVAIPLLIFLPEHLAYTFTISVVPLFYLLVYLLSVFYLGHRLFGVKYRFVSMLFAIASPAVVHFLPGAIDHHNIQLMLGALFLVLSPIKQMQLGQRWRINIHALVVGLSFWVGLDNIFLFGSYFLVYTTYSCLVDAQWREYVRVLLVKCTVTVLVAILLNRPVSEFFTIKSDEVSFLLVFLLLSGYAFILFFEKSVGFGQSKLSKVMIFIFVGLLSLTPTVLLFPSFIDGLLIEYSSILKMFWLDYVSEAKPIYYYVNQDGFLSRQNYVLLFIPALLFPFFKQNNPYVTLLYLMLVVNLLLAYFWQLRVTRSCFLLAAPLQAYVVLRCAEYLRYLFAKVVFITLGGPLGIAFILLFVNGDLSGSSFKERNQADEDNLIDVLNSIRVKEELVLAGIESGSQLLARTKNRIIAAPYHRNIKGNTFLIETMLEEDLSIVREKLLSKGVGIVVVGNDSHLVLIKHLSNERAFIRKLYSQELPSWLERVYSNKQSSYQVFRVREYP</sequence>
<feature type="transmembrane region" description="Helical" evidence="1">
    <location>
        <begin position="136"/>
        <end position="153"/>
    </location>
</feature>